<sequence>MAAESSLSTLRSREVSTMIRQGFIPDQSVCVSPSRSTSDSSRSQLYSPSTSPSSSSPVTAAYQPLTRPTLFEMMSQEQHHQDSSAELRSKISRILSNAPFHNSIANGSRWGPNNNNRPGGDVRLTIVSRDGFRVSMDVHRHVLSERSRYFAERLRLEKGSHSVEVEISECDDVEVYVETVVLMYSDDLKRKLIGENVSKVLGLLKVSSAVMFDQGISACLEYLEAVPWSNDEEEKVISHLHQLHLLDSATELLQRISARPSTSAKPDDILMKLLSGILQAKDEKARHEMKTLVSRLLKQDSSSQHRDGSCIDVSHDTLYHICHRCLSSLILCLSEATGMDDSRGRDRGSLMGEIAREANNMNWVVDILIDWKIGDEFVKLWADQKELAILHSKIPIMYRHEISQITAQLCIAIGRGCLLVPREIRLTLLLTWLEGLYEDFGWMKRASRSTDWKLVEVGLGQTILTLPMSHQQAIMLDWMDRYLDKGDDCPNIQRAFQIWWKRAFLKQNASEISDPRLQITVCEYPN</sequence>
<comment type="function">
    <text evidence="1">May act as a substrate-specific adapter of an E3 ubiquitin-protein ligase complex (CUL3-RBX1-BTB) which mediates the ubiquitination and subsequent proteasomal degradation of target proteins.</text>
</comment>
<accession>A0AAN7KC71</accession>
<dbReference type="PANTHER" id="PTHR31060">
    <property type="entry name" value="OSJNBA0011J08.25 PROTEIN-RELATED"/>
    <property type="match status" value="1"/>
</dbReference>
<dbReference type="AlphaFoldDB" id="A0AAN7KC71"/>
<dbReference type="CDD" id="cd18186">
    <property type="entry name" value="BTB_POZ_ZBTB_KLHL-like"/>
    <property type="match status" value="1"/>
</dbReference>
<proteinExistence type="predicted"/>
<gene>
    <name evidence="6" type="ORF">SAY87_012920</name>
</gene>
<comment type="pathway">
    <text evidence="2">Protein modification; protein ubiquitination.</text>
</comment>
<keyword evidence="7" id="KW-1185">Reference proteome</keyword>
<evidence type="ECO:0000256" key="4">
    <source>
        <dbReference type="SAM" id="MobiDB-lite"/>
    </source>
</evidence>
<dbReference type="InterPro" id="IPR011333">
    <property type="entry name" value="SKP1/BTB/POZ_sf"/>
</dbReference>
<dbReference type="PANTHER" id="PTHR31060:SF32">
    <property type="entry name" value="BTB_POZ DOMAIN PLANT PROTEIN"/>
    <property type="match status" value="1"/>
</dbReference>
<dbReference type="InterPro" id="IPR000210">
    <property type="entry name" value="BTB/POZ_dom"/>
</dbReference>
<evidence type="ECO:0000256" key="3">
    <source>
        <dbReference type="ARBA" id="ARBA00022786"/>
    </source>
</evidence>
<keyword evidence="3" id="KW-0833">Ubl conjugation pathway</keyword>
<protein>
    <recommendedName>
        <fullName evidence="5">BTB domain-containing protein</fullName>
    </recommendedName>
</protein>
<evidence type="ECO:0000256" key="1">
    <source>
        <dbReference type="ARBA" id="ARBA00002668"/>
    </source>
</evidence>
<dbReference type="Proteomes" id="UP001345219">
    <property type="component" value="Chromosome 11"/>
</dbReference>
<dbReference type="Pfam" id="PF25553">
    <property type="entry name" value="BTB-POZ_ANK-like"/>
    <property type="match status" value="1"/>
</dbReference>
<evidence type="ECO:0000313" key="6">
    <source>
        <dbReference type="EMBL" id="KAK4763482.1"/>
    </source>
</evidence>
<organism evidence="6 7">
    <name type="scientific">Trapa incisa</name>
    <dbReference type="NCBI Taxonomy" id="236973"/>
    <lineage>
        <taxon>Eukaryota</taxon>
        <taxon>Viridiplantae</taxon>
        <taxon>Streptophyta</taxon>
        <taxon>Embryophyta</taxon>
        <taxon>Tracheophyta</taxon>
        <taxon>Spermatophyta</taxon>
        <taxon>Magnoliopsida</taxon>
        <taxon>eudicotyledons</taxon>
        <taxon>Gunneridae</taxon>
        <taxon>Pentapetalae</taxon>
        <taxon>rosids</taxon>
        <taxon>malvids</taxon>
        <taxon>Myrtales</taxon>
        <taxon>Lythraceae</taxon>
        <taxon>Trapa</taxon>
    </lineage>
</organism>
<dbReference type="PROSITE" id="PS50097">
    <property type="entry name" value="BTB"/>
    <property type="match status" value="1"/>
</dbReference>
<evidence type="ECO:0000256" key="2">
    <source>
        <dbReference type="ARBA" id="ARBA00004906"/>
    </source>
</evidence>
<dbReference type="InterPro" id="IPR058039">
    <property type="entry name" value="At3g05675-like_ankyrin"/>
</dbReference>
<feature type="region of interest" description="Disordered" evidence="4">
    <location>
        <begin position="28"/>
        <end position="60"/>
    </location>
</feature>
<dbReference type="EMBL" id="JAXIOK010000008">
    <property type="protein sequence ID" value="KAK4763482.1"/>
    <property type="molecule type" value="Genomic_DNA"/>
</dbReference>
<reference evidence="6 7" key="1">
    <citation type="journal article" date="2023" name="Hortic Res">
        <title>Pangenome of water caltrop reveals structural variations and asymmetric subgenome divergence after allopolyploidization.</title>
        <authorList>
            <person name="Zhang X."/>
            <person name="Chen Y."/>
            <person name="Wang L."/>
            <person name="Yuan Y."/>
            <person name="Fang M."/>
            <person name="Shi L."/>
            <person name="Lu R."/>
            <person name="Comes H.P."/>
            <person name="Ma Y."/>
            <person name="Chen Y."/>
            <person name="Huang G."/>
            <person name="Zhou Y."/>
            <person name="Zheng Z."/>
            <person name="Qiu Y."/>
        </authorList>
    </citation>
    <scope>NUCLEOTIDE SEQUENCE [LARGE SCALE GENOMIC DNA]</scope>
    <source>
        <tissue evidence="6">Roots</tissue>
    </source>
</reference>
<dbReference type="Gene3D" id="3.30.710.10">
    <property type="entry name" value="Potassium Channel Kv1.1, Chain A"/>
    <property type="match status" value="1"/>
</dbReference>
<feature type="compositionally biased region" description="Low complexity" evidence="4">
    <location>
        <begin position="28"/>
        <end position="57"/>
    </location>
</feature>
<name>A0AAN7KC71_9MYRT</name>
<comment type="caution">
    <text evidence="6">The sequence shown here is derived from an EMBL/GenBank/DDBJ whole genome shotgun (WGS) entry which is preliminary data.</text>
</comment>
<dbReference type="InterPro" id="IPR038920">
    <property type="entry name" value="At3g05675-like"/>
</dbReference>
<feature type="domain" description="BTB" evidence="5">
    <location>
        <begin position="120"/>
        <end position="192"/>
    </location>
</feature>
<evidence type="ECO:0000259" key="5">
    <source>
        <dbReference type="PROSITE" id="PS50097"/>
    </source>
</evidence>
<evidence type="ECO:0000313" key="7">
    <source>
        <dbReference type="Proteomes" id="UP001345219"/>
    </source>
</evidence>